<feature type="signal peptide" evidence="1">
    <location>
        <begin position="1"/>
        <end position="23"/>
    </location>
</feature>
<feature type="chain" id="PRO_5020995329" description="Outer membrane assembly lipoprotein YfiO" evidence="1">
    <location>
        <begin position="24"/>
        <end position="719"/>
    </location>
</feature>
<gene>
    <name evidence="2" type="ORF">EYY89_20610</name>
</gene>
<evidence type="ECO:0000313" key="2">
    <source>
        <dbReference type="EMBL" id="TBM20810.1"/>
    </source>
</evidence>
<accession>A0A4Q9ECA2</accession>
<dbReference type="Proteomes" id="UP000293380">
    <property type="component" value="Unassembled WGS sequence"/>
</dbReference>
<evidence type="ECO:0008006" key="4">
    <source>
        <dbReference type="Google" id="ProtNLM"/>
    </source>
</evidence>
<evidence type="ECO:0000313" key="3">
    <source>
        <dbReference type="Proteomes" id="UP000293380"/>
    </source>
</evidence>
<proteinExistence type="predicted"/>
<keyword evidence="1" id="KW-0732">Signal</keyword>
<dbReference type="RefSeq" id="WP_130960555.1">
    <property type="nucleotide sequence ID" value="NZ_SITD01000069.1"/>
</dbReference>
<comment type="caution">
    <text evidence="2">The sequence shown here is derived from an EMBL/GenBank/DDBJ whole genome shotgun (WGS) entry which is preliminary data.</text>
</comment>
<name>A0A4Q9ECA2_9GAMM</name>
<sequence>MSVKQNKWFFGAVVLVASHQVFASMDVDECEWWAEGCSMASYPFYAPANDTRSNLLMLASERLHFASPFPQLTTDERTSRATPFYITRLKTTDGFDETGSIVIPVDAQALMADARKMSINLDGVALEPSYTNVDGGRWVSNNPATLQRFFKQLLADDSLTDEQRRALANERVRLLRDSAEESALPAQPFPADSHAQAFRDYLAGIDAFYRGDFSNAETQFLALKQSSQPWVAETAQYMLFRIALNQIVEDAVDDMGMFDSAKSNKAAAALALERGDEYLSSFPAGQYVNSVQGLYRRINWYTGDYNALAFNGEKAISQATTPEALQSVINELDARLLGNQYLKPPFIGEPNSPQVTFTQVLKRLRENYQTQTTATQVTAEELAGYKALFEKADMLPAWEYLQTAWAFYLKHDYAAVLNAAASADKDAVNDTLLFSQQVLRGLSMQELARWTDAEAYWRHLLTVDHSRIQQDYLQYQLANSLAQQGKVDDIFAANSPVVNLTYRSNALKMLASQDLLRKQVETGQSPEEQIIALHTLLAKELLNADYQGYLQDKPRTELFKQPVRDDMQDVMLSDFNWDGRNAQEGYVCHSLDDIVTTLAQRPKDARALNCLGEYFRVSNLVIPNGYDDGITADLTKAKSQYDDRSVSRLMHYQQVIAMPDAPPEDKSYALYRAVMCYAPTGENDCDQQDIDKNTRKVWFLQLKNDYPGSEWASRLRFYW</sequence>
<organism evidence="2 3">
    <name type="scientific">Hafnia paralvei</name>
    <dbReference type="NCBI Taxonomy" id="546367"/>
    <lineage>
        <taxon>Bacteria</taxon>
        <taxon>Pseudomonadati</taxon>
        <taxon>Pseudomonadota</taxon>
        <taxon>Gammaproteobacteria</taxon>
        <taxon>Enterobacterales</taxon>
        <taxon>Hafniaceae</taxon>
        <taxon>Hafnia</taxon>
    </lineage>
</organism>
<reference evidence="2 3" key="1">
    <citation type="submission" date="2019-02" db="EMBL/GenBank/DDBJ databases">
        <title>Comparative genomic analysis of the Hafnia genus genomes.</title>
        <authorList>
            <person name="Zhiqiu Y."/>
            <person name="Chao Y."/>
            <person name="Yuhui D."/>
            <person name="Di H."/>
            <person name="Bin L."/>
        </authorList>
    </citation>
    <scope>NUCLEOTIDE SEQUENCE [LARGE SCALE GENOMIC DNA]</scope>
    <source>
        <strain evidence="2 3">PCM_1194</strain>
    </source>
</reference>
<dbReference type="EMBL" id="SITD01000069">
    <property type="protein sequence ID" value="TBM20810.1"/>
    <property type="molecule type" value="Genomic_DNA"/>
</dbReference>
<protein>
    <recommendedName>
        <fullName evidence="4">Outer membrane assembly lipoprotein YfiO</fullName>
    </recommendedName>
</protein>
<dbReference type="AlphaFoldDB" id="A0A4Q9ECA2"/>
<evidence type="ECO:0000256" key="1">
    <source>
        <dbReference type="SAM" id="SignalP"/>
    </source>
</evidence>